<sequence>MNTEMADLDSIVDYRSEYGVIKKAKITGDQLIGLCPFHDDSNNSFSVNLKTGQWHCFAEDRGGNFLDFYAELNNCDTKEAYAKILEKYGVETGEQKKLEAQKKSYSLTQYAFEKKLPEDWLASECFLSTVKDKRTGASYMKIPYLDENRKESTYRKRFAHKDFRWKYGSSGKIGLYGEWRLPEIRSVGYAAMVEGESDSQSMWYMEISCLGVPGASMFKPHQAGILQDLKIYLHVEPDQGGETFLRKMLAGLREGGFIGEVYRFSCSRIQGCKDPSDVYVKFGKEEARKKILKLIQNAEKIDLDAPEEIPEAIQGAPVNLRQPESWIYSDKGISHIDEKQYTPKMVCRTPIILTQRLRSIESGEEKIEIAFKRDGTWHRAIFPRSTIFTARGITTLADLGCTVTSENAKQVVRFLAALEAENIDIIQKADATSTFGWQPGKRFIPGREQGIVLDIDPSQKGTAMAYCQAGEMEKWVETMRPHRDRDKFRFILAASFAAPLLRILKQRIFFVYNWGGSKGGKTAALKAALSAWGDPERLMVNFNATQVGLERTASFFCDLPLGIDERQLAGKNQEGLEKTIYMIASGTGKIRGSKGGGLQTTHQWRTVALATGEEPLSTETSQTGVSTRVLEIYGGPFNDEKAASKMHQDAGANCGWAGPEFIEHVISVSERSICEKYEEMVKFVSGVANGKSGSHVAGVSAVALADAMIDTWFFQDADAPEQSSQGTEANLNIRNDSWERAKQMAAAILQEQMNADVGDVNENAVQFVVDWVLQNRLYFGEKAIGTCLGTFSESGNTAYIFPSALNQALTKAGYSARKTLKYMADNGLITSQERSDHKGKTYQVVKRFDNRLCKFVEFFVGKLSEKEDAVDIDDEEEEKLAKPAEKKQQYKQESLTDKDGFMPVSEDYDLPFN</sequence>
<evidence type="ECO:0000256" key="3">
    <source>
        <dbReference type="ARBA" id="ARBA00022833"/>
    </source>
</evidence>
<keyword evidence="2" id="KW-0863">Zinc-finger</keyword>
<keyword evidence="6" id="KW-0347">Helicase</keyword>
<dbReference type="PANTHER" id="PTHR30313">
    <property type="entry name" value="DNA PRIMASE"/>
    <property type="match status" value="1"/>
</dbReference>
<keyword evidence="3" id="KW-0862">Zinc</keyword>
<protein>
    <submittedName>
        <fullName evidence="6">Active helicase ring shaped helicase</fullName>
    </submittedName>
</protein>
<dbReference type="PANTHER" id="PTHR30313:SF2">
    <property type="entry name" value="DNA PRIMASE"/>
    <property type="match status" value="1"/>
</dbReference>
<evidence type="ECO:0000256" key="1">
    <source>
        <dbReference type="ARBA" id="ARBA00022723"/>
    </source>
</evidence>
<dbReference type="InterPro" id="IPR009270">
    <property type="entry name" value="DUF927"/>
</dbReference>
<reference evidence="6" key="1">
    <citation type="journal article" date="2021" name="Proc. Natl. Acad. Sci. U.S.A.">
        <title>A Catalog of Tens of Thousands of Viruses from Human Metagenomes Reveals Hidden Associations with Chronic Diseases.</title>
        <authorList>
            <person name="Tisza M.J."/>
            <person name="Buck C.B."/>
        </authorList>
    </citation>
    <scope>NUCLEOTIDE SEQUENCE</scope>
    <source>
        <strain evidence="6">Ctp7F23</strain>
    </source>
</reference>
<dbReference type="Pfam" id="PF06048">
    <property type="entry name" value="DUF927"/>
    <property type="match status" value="1"/>
</dbReference>
<accession>A0A8S5U8L7</accession>
<evidence type="ECO:0000256" key="4">
    <source>
        <dbReference type="SAM" id="MobiDB-lite"/>
    </source>
</evidence>
<proteinExistence type="predicted"/>
<dbReference type="Pfam" id="PF01807">
    <property type="entry name" value="Zn_ribbon_DnaG"/>
    <property type="match status" value="1"/>
</dbReference>
<dbReference type="GO" id="GO:0008270">
    <property type="term" value="F:zinc ion binding"/>
    <property type="evidence" value="ECO:0007669"/>
    <property type="project" value="UniProtKB-KW"/>
</dbReference>
<feature type="region of interest" description="Disordered" evidence="4">
    <location>
        <begin position="867"/>
        <end position="913"/>
    </location>
</feature>
<dbReference type="Gene3D" id="3.40.1360.10">
    <property type="match status" value="1"/>
</dbReference>
<dbReference type="InterPro" id="IPR050219">
    <property type="entry name" value="DnaG_primase"/>
</dbReference>
<dbReference type="EMBL" id="BK016037">
    <property type="protein sequence ID" value="DAF90800.1"/>
    <property type="molecule type" value="Genomic_DNA"/>
</dbReference>
<dbReference type="GO" id="GO:0003677">
    <property type="term" value="F:DNA binding"/>
    <property type="evidence" value="ECO:0007669"/>
    <property type="project" value="InterPro"/>
</dbReference>
<dbReference type="InterPro" id="IPR002694">
    <property type="entry name" value="Znf_CHC2"/>
</dbReference>
<evidence type="ECO:0000256" key="2">
    <source>
        <dbReference type="ARBA" id="ARBA00022771"/>
    </source>
</evidence>
<dbReference type="Pfam" id="PF18662">
    <property type="entry name" value="HTH_56"/>
    <property type="match status" value="1"/>
</dbReference>
<dbReference type="GO" id="GO:0003899">
    <property type="term" value="F:DNA-directed RNA polymerase activity"/>
    <property type="evidence" value="ECO:0007669"/>
    <property type="project" value="InterPro"/>
</dbReference>
<keyword evidence="6" id="KW-0378">Hydrolase</keyword>
<keyword evidence="6" id="KW-0547">Nucleotide-binding</keyword>
<evidence type="ECO:0000313" key="6">
    <source>
        <dbReference type="EMBL" id="DAF90800.1"/>
    </source>
</evidence>
<keyword evidence="1" id="KW-0479">Metal-binding</keyword>
<keyword evidence="6" id="KW-0067">ATP-binding</keyword>
<dbReference type="SMART" id="SM00400">
    <property type="entry name" value="ZnF_CHCC"/>
    <property type="match status" value="1"/>
</dbReference>
<dbReference type="SUPFAM" id="SSF57783">
    <property type="entry name" value="Zinc beta-ribbon"/>
    <property type="match status" value="1"/>
</dbReference>
<organism evidence="6">
    <name type="scientific">Myoviridae sp. ctp7F23</name>
    <dbReference type="NCBI Taxonomy" id="2825174"/>
    <lineage>
        <taxon>Viruses</taxon>
        <taxon>Duplodnaviria</taxon>
        <taxon>Heunggongvirae</taxon>
        <taxon>Uroviricota</taxon>
        <taxon>Caudoviricetes</taxon>
    </lineage>
</organism>
<dbReference type="GO" id="GO:0006269">
    <property type="term" value="P:DNA replication, synthesis of primer"/>
    <property type="evidence" value="ECO:0007669"/>
    <property type="project" value="TreeGrafter"/>
</dbReference>
<feature type="compositionally biased region" description="Basic and acidic residues" evidence="4">
    <location>
        <begin position="879"/>
        <end position="900"/>
    </location>
</feature>
<name>A0A8S5U8L7_9CAUD</name>
<dbReference type="Gene3D" id="3.90.580.10">
    <property type="entry name" value="Zinc finger, CHC2-type domain"/>
    <property type="match status" value="1"/>
</dbReference>
<dbReference type="GO" id="GO:0004386">
    <property type="term" value="F:helicase activity"/>
    <property type="evidence" value="ECO:0007669"/>
    <property type="project" value="UniProtKB-KW"/>
</dbReference>
<dbReference type="InterPro" id="IPR040538">
    <property type="entry name" value="Cch_HTH"/>
</dbReference>
<dbReference type="InterPro" id="IPR036977">
    <property type="entry name" value="DNA_primase_Znf_CHC2"/>
</dbReference>
<evidence type="ECO:0000259" key="5">
    <source>
        <dbReference type="SMART" id="SM00400"/>
    </source>
</evidence>
<feature type="domain" description="Zinc finger CHC2-type" evidence="5">
    <location>
        <begin position="31"/>
        <end position="85"/>
    </location>
</feature>